<organism evidence="3 4">
    <name type="scientific">Actinomadura namibiensis</name>
    <dbReference type="NCBI Taxonomy" id="182080"/>
    <lineage>
        <taxon>Bacteria</taxon>
        <taxon>Bacillati</taxon>
        <taxon>Actinomycetota</taxon>
        <taxon>Actinomycetes</taxon>
        <taxon>Streptosporangiales</taxon>
        <taxon>Thermomonosporaceae</taxon>
        <taxon>Actinomadura</taxon>
    </lineage>
</organism>
<sequence>MALNPRIKIAIVGAGLAAAGLAATGTALAAGDPGGDRTELRIVEYADGPAAADPATAKPDCPDKGGAAPAADTR</sequence>
<accession>A0A7W3LIV2</accession>
<dbReference type="EMBL" id="JACJIA010000001">
    <property type="protein sequence ID" value="MBA8948967.1"/>
    <property type="molecule type" value="Genomic_DNA"/>
</dbReference>
<dbReference type="Proteomes" id="UP000572680">
    <property type="component" value="Unassembled WGS sequence"/>
</dbReference>
<feature type="compositionally biased region" description="Low complexity" evidence="1">
    <location>
        <begin position="49"/>
        <end position="59"/>
    </location>
</feature>
<comment type="caution">
    <text evidence="3">The sequence shown here is derived from an EMBL/GenBank/DDBJ whole genome shotgun (WGS) entry which is preliminary data.</text>
</comment>
<keyword evidence="2" id="KW-0732">Signal</keyword>
<keyword evidence="4" id="KW-1185">Reference proteome</keyword>
<feature type="signal peptide" evidence="2">
    <location>
        <begin position="1"/>
        <end position="29"/>
    </location>
</feature>
<reference evidence="3 4" key="1">
    <citation type="submission" date="2020-08" db="EMBL/GenBank/DDBJ databases">
        <title>Genomic Encyclopedia of Type Strains, Phase IV (KMG-IV): sequencing the most valuable type-strain genomes for metagenomic binning, comparative biology and taxonomic classification.</title>
        <authorList>
            <person name="Goeker M."/>
        </authorList>
    </citation>
    <scope>NUCLEOTIDE SEQUENCE [LARGE SCALE GENOMIC DNA]</scope>
    <source>
        <strain evidence="3 4">DSM 44197</strain>
    </source>
</reference>
<evidence type="ECO:0000313" key="4">
    <source>
        <dbReference type="Proteomes" id="UP000572680"/>
    </source>
</evidence>
<feature type="region of interest" description="Disordered" evidence="1">
    <location>
        <begin position="49"/>
        <end position="74"/>
    </location>
</feature>
<feature type="chain" id="PRO_5030936145" evidence="2">
    <location>
        <begin position="30"/>
        <end position="74"/>
    </location>
</feature>
<proteinExistence type="predicted"/>
<name>A0A7W3LIV2_ACTNM</name>
<evidence type="ECO:0000256" key="1">
    <source>
        <dbReference type="SAM" id="MobiDB-lite"/>
    </source>
</evidence>
<dbReference type="RefSeq" id="WP_182841505.1">
    <property type="nucleotide sequence ID" value="NZ_BAAALP010000133.1"/>
</dbReference>
<gene>
    <name evidence="3" type="ORF">HNR61_000565</name>
</gene>
<evidence type="ECO:0000256" key="2">
    <source>
        <dbReference type="SAM" id="SignalP"/>
    </source>
</evidence>
<dbReference type="AlphaFoldDB" id="A0A7W3LIV2"/>
<evidence type="ECO:0000313" key="3">
    <source>
        <dbReference type="EMBL" id="MBA8948967.1"/>
    </source>
</evidence>
<protein>
    <submittedName>
        <fullName evidence="3">Uncharacterized protein</fullName>
    </submittedName>
</protein>